<name>A0ABS1FY76_9FLAO</name>
<feature type="domain" description="HTH araC/xylS-type" evidence="1">
    <location>
        <begin position="160"/>
        <end position="258"/>
    </location>
</feature>
<dbReference type="Proteomes" id="UP000628669">
    <property type="component" value="Unassembled WGS sequence"/>
</dbReference>
<reference evidence="3" key="1">
    <citation type="submission" date="2021-01" db="EMBL/GenBank/DDBJ databases">
        <title>Genome public.</title>
        <authorList>
            <person name="Liu C."/>
            <person name="Sun Q."/>
        </authorList>
    </citation>
    <scope>NUCLEOTIDE SEQUENCE [LARGE SCALE GENOMIC DNA]</scope>
    <source>
        <strain evidence="3">YIM B02567</strain>
    </source>
</reference>
<proteinExistence type="predicted"/>
<evidence type="ECO:0000259" key="1">
    <source>
        <dbReference type="PROSITE" id="PS01124"/>
    </source>
</evidence>
<gene>
    <name evidence="2" type="ORF">JHL15_16700</name>
</gene>
<dbReference type="InterPro" id="IPR018060">
    <property type="entry name" value="HTH_AraC"/>
</dbReference>
<dbReference type="RefSeq" id="WP_200247579.1">
    <property type="nucleotide sequence ID" value="NZ_JAENHK010000010.1"/>
</dbReference>
<keyword evidence="3" id="KW-1185">Reference proteome</keyword>
<dbReference type="Gene3D" id="1.10.10.60">
    <property type="entry name" value="Homeodomain-like"/>
    <property type="match status" value="1"/>
</dbReference>
<dbReference type="Pfam" id="PF12833">
    <property type="entry name" value="HTH_18"/>
    <property type="match status" value="1"/>
</dbReference>
<protein>
    <submittedName>
        <fullName evidence="2">AraC family transcriptional regulator</fullName>
    </submittedName>
</protein>
<dbReference type="PROSITE" id="PS01124">
    <property type="entry name" value="HTH_ARAC_FAMILY_2"/>
    <property type="match status" value="1"/>
</dbReference>
<evidence type="ECO:0000313" key="2">
    <source>
        <dbReference type="EMBL" id="MBK1897407.1"/>
    </source>
</evidence>
<organism evidence="2 3">
    <name type="scientific">Chryseobacterium paridis</name>
    <dbReference type="NCBI Taxonomy" id="2800328"/>
    <lineage>
        <taxon>Bacteria</taxon>
        <taxon>Pseudomonadati</taxon>
        <taxon>Bacteroidota</taxon>
        <taxon>Flavobacteriia</taxon>
        <taxon>Flavobacteriales</taxon>
        <taxon>Weeksellaceae</taxon>
        <taxon>Chryseobacterium group</taxon>
        <taxon>Chryseobacterium</taxon>
    </lineage>
</organism>
<accession>A0ABS1FY76</accession>
<dbReference type="EMBL" id="JAENHK010000010">
    <property type="protein sequence ID" value="MBK1897407.1"/>
    <property type="molecule type" value="Genomic_DNA"/>
</dbReference>
<sequence>MELQLMKPKNETLAKYMEGYYFLNKERRSQDIEYLTFPNNYAIISISQNVEFGFNGSQIKAIESTNGKFSSNLICHYKKPIKVSIQGQLNEITFYFKPLGLNAFLVRPLKEYIMNSSSDFLPYENYETSMISILQEKDPEKRIEMIEEFWMSKYVGFNHSYLADLLSDVMMDLDVLLEHHAAKYKTSRQTINKLFDLHLCKSPSDFRKIQRFRETLIQSVDKKTLTELSYDHLFYDQSHLIKDFKSLTGFTPKKFFEKVYSEGKVKWLFL</sequence>
<comment type="caution">
    <text evidence="2">The sequence shown here is derived from an EMBL/GenBank/DDBJ whole genome shotgun (WGS) entry which is preliminary data.</text>
</comment>
<evidence type="ECO:0000313" key="3">
    <source>
        <dbReference type="Proteomes" id="UP000628669"/>
    </source>
</evidence>